<feature type="region of interest" description="Disordered" evidence="1">
    <location>
        <begin position="262"/>
        <end position="384"/>
    </location>
</feature>
<name>A0A9X0DHH3_9HELO</name>
<dbReference type="OrthoDB" id="5226996at2759"/>
<dbReference type="Proteomes" id="UP001152300">
    <property type="component" value="Unassembled WGS sequence"/>
</dbReference>
<proteinExistence type="predicted"/>
<evidence type="ECO:0000256" key="1">
    <source>
        <dbReference type="SAM" id="MobiDB-lite"/>
    </source>
</evidence>
<feature type="compositionally biased region" description="Basic residues" evidence="1">
    <location>
        <begin position="97"/>
        <end position="109"/>
    </location>
</feature>
<evidence type="ECO:0000313" key="2">
    <source>
        <dbReference type="EMBL" id="KAJ8061802.1"/>
    </source>
</evidence>
<feature type="region of interest" description="Disordered" evidence="1">
    <location>
        <begin position="410"/>
        <end position="454"/>
    </location>
</feature>
<feature type="region of interest" description="Disordered" evidence="1">
    <location>
        <begin position="1"/>
        <end position="146"/>
    </location>
</feature>
<feature type="compositionally biased region" description="Low complexity" evidence="1">
    <location>
        <begin position="766"/>
        <end position="778"/>
    </location>
</feature>
<organism evidence="2 3">
    <name type="scientific">Sclerotinia nivalis</name>
    <dbReference type="NCBI Taxonomy" id="352851"/>
    <lineage>
        <taxon>Eukaryota</taxon>
        <taxon>Fungi</taxon>
        <taxon>Dikarya</taxon>
        <taxon>Ascomycota</taxon>
        <taxon>Pezizomycotina</taxon>
        <taxon>Leotiomycetes</taxon>
        <taxon>Helotiales</taxon>
        <taxon>Sclerotiniaceae</taxon>
        <taxon>Sclerotinia</taxon>
    </lineage>
</organism>
<gene>
    <name evidence="2" type="ORF">OCU04_009596</name>
</gene>
<evidence type="ECO:0008006" key="4">
    <source>
        <dbReference type="Google" id="ProtNLM"/>
    </source>
</evidence>
<feature type="compositionally biased region" description="Basic residues" evidence="1">
    <location>
        <begin position="597"/>
        <end position="607"/>
    </location>
</feature>
<dbReference type="EMBL" id="JAPEIS010000011">
    <property type="protein sequence ID" value="KAJ8061802.1"/>
    <property type="molecule type" value="Genomic_DNA"/>
</dbReference>
<feature type="region of interest" description="Disordered" evidence="1">
    <location>
        <begin position="584"/>
        <end position="686"/>
    </location>
</feature>
<feature type="compositionally biased region" description="Basic and acidic residues" evidence="1">
    <location>
        <begin position="587"/>
        <end position="596"/>
    </location>
</feature>
<comment type="caution">
    <text evidence="2">The sequence shown here is derived from an EMBL/GenBank/DDBJ whole genome shotgun (WGS) entry which is preliminary data.</text>
</comment>
<protein>
    <recommendedName>
        <fullName evidence="4">Nuclear RNA binding protein</fullName>
    </recommendedName>
</protein>
<keyword evidence="3" id="KW-1185">Reference proteome</keyword>
<feature type="compositionally biased region" description="Low complexity" evidence="1">
    <location>
        <begin position="110"/>
        <end position="119"/>
    </location>
</feature>
<feature type="compositionally biased region" description="Acidic residues" evidence="1">
    <location>
        <begin position="620"/>
        <end position="629"/>
    </location>
</feature>
<dbReference type="AlphaFoldDB" id="A0A9X0DHH3"/>
<accession>A0A9X0DHH3</accession>
<feature type="compositionally biased region" description="Basic and acidic residues" evidence="1">
    <location>
        <begin position="356"/>
        <end position="371"/>
    </location>
</feature>
<evidence type="ECO:0000313" key="3">
    <source>
        <dbReference type="Proteomes" id="UP001152300"/>
    </source>
</evidence>
<feature type="region of interest" description="Disordered" evidence="1">
    <location>
        <begin position="741"/>
        <end position="791"/>
    </location>
</feature>
<feature type="compositionally biased region" description="Low complexity" evidence="1">
    <location>
        <begin position="426"/>
        <end position="442"/>
    </location>
</feature>
<feature type="compositionally biased region" description="Basic and acidic residues" evidence="1">
    <location>
        <begin position="277"/>
        <end position="310"/>
    </location>
</feature>
<sequence>MASYKTPRRQSMDHPMGESPFDDRRHSIDSKTGSKRLYSNRNARPTILVDDGEGEKYLDPTFDHDEEYPDGKRHRSENWPLPPEPAQQVNPPPRLPSRARSRTSQRSRRSTASPSPARPSLHRSRPSRFLEGSMNDKVSKIPPTPYLYHEEELRERYIEDELMGRDGRATPGTKMAKHRFMQHSNKSMGAESSLAAMSDTSRQSSIFRFGSKLAASIKPSNWKIFSKSQKIVEETPQQRAVRERQEKAEKMYHELKANGFFRDGAIVQQPGSRPLRHSMDQTPRFKHDSGVELNDKYHSRENSPTEDKRQSRLVVSTQDFYHDSPASKFSAPVDASTPRSVFHRKTPSMSNLRKMTSREWMSRPALPEHSRSVRKVPSRKEFQRQQKLVKRVSDLETKLEDARRQLTETFAEPLADEQIYQPPDFQQRQSYQPSYQQPYQQQASHPLPPPSDRYGRTRFVPGALATLPSERLLSGYVDPEADFNDNEDFHNIGKAITTQDSMDHISTGPTDLFKTNQLRSVQASQAPTTVPEEGSEYVLSSIESDTDMSDSYHSQVFITGGSAAGAKMAVEVKSTASRILSQQASIEEGKVSEAKAGRPRAIKKKKIAEKDSAFRPTPESESESESDPDLDVKPLKKVRSSRNRKFINEKSPYTGPSTPEKRVVSDNARNPTAQYPAPGREAERPRSILVKLKIPKDSPPAKTGGDFLNYTKPRESLFQQSQAEYDADDRETISAYDFYGAPPVPKIPQHVRLPSGEMLHTRNSRPQQTQAPQSTQTTGEPGDWPEDLEIF</sequence>
<feature type="compositionally biased region" description="Basic and acidic residues" evidence="1">
    <location>
        <begin position="10"/>
        <end position="29"/>
    </location>
</feature>
<feature type="compositionally biased region" description="Pro residues" evidence="1">
    <location>
        <begin position="80"/>
        <end position="95"/>
    </location>
</feature>
<reference evidence="2" key="1">
    <citation type="submission" date="2022-11" db="EMBL/GenBank/DDBJ databases">
        <title>Genome Resource of Sclerotinia nivalis Strain SnTB1, a Plant Pathogen Isolated from American Ginseng.</title>
        <authorList>
            <person name="Fan S."/>
        </authorList>
    </citation>
    <scope>NUCLEOTIDE SEQUENCE</scope>
    <source>
        <strain evidence="2">SnTB1</strain>
    </source>
</reference>
<feature type="compositionally biased region" description="Basic and acidic residues" evidence="1">
    <location>
        <begin position="54"/>
        <end position="63"/>
    </location>
</feature>
<feature type="compositionally biased region" description="Basic residues" evidence="1">
    <location>
        <begin position="635"/>
        <end position="645"/>
    </location>
</feature>